<dbReference type="PROSITE" id="PS51987">
    <property type="entry name" value="GS_CATALYTIC"/>
    <property type="match status" value="1"/>
</dbReference>
<proteinExistence type="inferred from homology"/>
<evidence type="ECO:0000256" key="3">
    <source>
        <dbReference type="ARBA" id="ARBA00012937"/>
    </source>
</evidence>
<dbReference type="InterPro" id="IPR008147">
    <property type="entry name" value="Gln_synt_N"/>
</dbReference>
<sequence>MSLLRDLINLDLSESTEKIIAEYIWIGGSGMDMRSKARTLPKPVTDPSKIPKWNYDGSSTGQAPGEDSEVILYPQAVFKDPFRRGNNILVMCDAYTPQGEPIANNNRHNAAKIFSHPDVVAEEPWNVIGEEMNVETLLKNKNLLKPRRKRVPKFSMEPKYGIEQEYTLLQKDTHWPLGWPVGGFPGPQGPYYCGTGGDKAFGRDIVDSHYKACLYAGINISGINGEVMPGQWEFQVGPAVGISAGDEVWVARYILERITEIAGCVLSFDPKPIKGDWNGAGAHTNYSTKSMRNDGGIDVIKKAIEKLSLRHKEHIAAYGEGNERRLTGRHETADINKFSWGVANRGASVRVGRDTEQNGKGYFEDRRPASNMDPYVVTSMIAETTILWKK</sequence>
<dbReference type="Proteomes" id="UP001417504">
    <property type="component" value="Unassembled WGS sequence"/>
</dbReference>
<name>A0AAP0NQI4_9MAGN</name>
<dbReference type="FunFam" id="3.30.590.10:FF:000004">
    <property type="entry name" value="Glutamine synthetase"/>
    <property type="match status" value="1"/>
</dbReference>
<dbReference type="PANTHER" id="PTHR20852:SF93">
    <property type="entry name" value="GLUTAMINE SYNTHETASE CYTOSOLIC ISOZYME 1-1"/>
    <property type="match status" value="1"/>
</dbReference>
<evidence type="ECO:0000256" key="9">
    <source>
        <dbReference type="RuleBase" id="RU000384"/>
    </source>
</evidence>
<dbReference type="Gene3D" id="3.30.590.10">
    <property type="entry name" value="Glutamine synthetase/guanido kinase, catalytic domain"/>
    <property type="match status" value="1"/>
</dbReference>
<dbReference type="Gene3D" id="3.10.20.70">
    <property type="entry name" value="Glutamine synthetase, N-terminal domain"/>
    <property type="match status" value="1"/>
</dbReference>
<evidence type="ECO:0000259" key="13">
    <source>
        <dbReference type="PROSITE" id="PS51987"/>
    </source>
</evidence>
<organism evidence="14 15">
    <name type="scientific">Stephania japonica</name>
    <dbReference type="NCBI Taxonomy" id="461633"/>
    <lineage>
        <taxon>Eukaryota</taxon>
        <taxon>Viridiplantae</taxon>
        <taxon>Streptophyta</taxon>
        <taxon>Embryophyta</taxon>
        <taxon>Tracheophyta</taxon>
        <taxon>Spermatophyta</taxon>
        <taxon>Magnoliopsida</taxon>
        <taxon>Ranunculales</taxon>
        <taxon>Menispermaceae</taxon>
        <taxon>Menispermoideae</taxon>
        <taxon>Cissampelideae</taxon>
        <taxon>Stephania</taxon>
    </lineage>
</organism>
<feature type="domain" description="GS beta-grasp" evidence="12">
    <location>
        <begin position="19"/>
        <end position="99"/>
    </location>
</feature>
<evidence type="ECO:0000256" key="7">
    <source>
        <dbReference type="ARBA" id="ARBA00022840"/>
    </source>
</evidence>
<dbReference type="GO" id="GO:0005524">
    <property type="term" value="F:ATP binding"/>
    <property type="evidence" value="ECO:0007669"/>
    <property type="project" value="UniProtKB-KW"/>
</dbReference>
<comment type="similarity">
    <text evidence="2 8 9">Belongs to the glutamine synthetase family.</text>
</comment>
<evidence type="ECO:0000313" key="15">
    <source>
        <dbReference type="Proteomes" id="UP001417504"/>
    </source>
</evidence>
<evidence type="ECO:0000256" key="8">
    <source>
        <dbReference type="PROSITE-ProRule" id="PRU01330"/>
    </source>
</evidence>
<dbReference type="Pfam" id="PF00120">
    <property type="entry name" value="Gln-synt_C"/>
    <property type="match status" value="1"/>
</dbReference>
<keyword evidence="4" id="KW-0963">Cytoplasm</keyword>
<gene>
    <name evidence="14" type="ORF">Sjap_014515</name>
</gene>
<evidence type="ECO:0000256" key="10">
    <source>
        <dbReference type="RuleBase" id="RU004356"/>
    </source>
</evidence>
<dbReference type="GO" id="GO:0005737">
    <property type="term" value="C:cytoplasm"/>
    <property type="evidence" value="ECO:0007669"/>
    <property type="project" value="UniProtKB-SubCell"/>
</dbReference>
<protein>
    <recommendedName>
        <fullName evidence="3 10">Glutamine synthetase</fullName>
        <ecNumber evidence="3 10">6.3.1.2</ecNumber>
    </recommendedName>
</protein>
<dbReference type="InterPro" id="IPR036651">
    <property type="entry name" value="Gln_synt_N_sf"/>
</dbReference>
<dbReference type="GO" id="GO:0006542">
    <property type="term" value="P:glutamine biosynthetic process"/>
    <property type="evidence" value="ECO:0007669"/>
    <property type="project" value="InterPro"/>
</dbReference>
<dbReference type="SMART" id="SM01230">
    <property type="entry name" value="Gln-synt_C"/>
    <property type="match status" value="1"/>
</dbReference>
<evidence type="ECO:0000256" key="5">
    <source>
        <dbReference type="ARBA" id="ARBA00022598"/>
    </source>
</evidence>
<dbReference type="FunFam" id="3.10.20.70:FF:000003">
    <property type="entry name" value="Glutamine synthetase, chloroplastic"/>
    <property type="match status" value="1"/>
</dbReference>
<dbReference type="PROSITE" id="PS00180">
    <property type="entry name" value="GLNA_1"/>
    <property type="match status" value="1"/>
</dbReference>
<dbReference type="EC" id="6.3.1.2" evidence="3 10"/>
<dbReference type="InterPro" id="IPR027303">
    <property type="entry name" value="Gln_synth_gly_rich_site"/>
</dbReference>
<keyword evidence="5 10" id="KW-0436">Ligase</keyword>
<evidence type="ECO:0000256" key="11">
    <source>
        <dbReference type="SAM" id="MobiDB-lite"/>
    </source>
</evidence>
<dbReference type="InterPro" id="IPR027302">
    <property type="entry name" value="Gln_synth_N_conserv_site"/>
</dbReference>
<keyword evidence="7 10" id="KW-0067">ATP-binding</keyword>
<evidence type="ECO:0000256" key="6">
    <source>
        <dbReference type="ARBA" id="ARBA00022741"/>
    </source>
</evidence>
<dbReference type="AlphaFoldDB" id="A0AAP0NQI4"/>
<dbReference type="PANTHER" id="PTHR20852">
    <property type="entry name" value="GLUTAMINE SYNTHETASE"/>
    <property type="match status" value="1"/>
</dbReference>
<feature type="domain" description="GS catalytic" evidence="13">
    <location>
        <begin position="140"/>
        <end position="390"/>
    </location>
</feature>
<comment type="caution">
    <text evidence="14">The sequence shown here is derived from an EMBL/GenBank/DDBJ whole genome shotgun (WGS) entry which is preliminary data.</text>
</comment>
<evidence type="ECO:0000259" key="12">
    <source>
        <dbReference type="PROSITE" id="PS51986"/>
    </source>
</evidence>
<comment type="catalytic activity">
    <reaction evidence="10">
        <text>L-glutamate + NH4(+) + ATP = L-glutamine + ADP + phosphate + H(+)</text>
        <dbReference type="Rhea" id="RHEA:16169"/>
        <dbReference type="ChEBI" id="CHEBI:15378"/>
        <dbReference type="ChEBI" id="CHEBI:28938"/>
        <dbReference type="ChEBI" id="CHEBI:29985"/>
        <dbReference type="ChEBI" id="CHEBI:30616"/>
        <dbReference type="ChEBI" id="CHEBI:43474"/>
        <dbReference type="ChEBI" id="CHEBI:58359"/>
        <dbReference type="ChEBI" id="CHEBI:456216"/>
        <dbReference type="EC" id="6.3.1.2"/>
    </reaction>
</comment>
<keyword evidence="15" id="KW-1185">Reference proteome</keyword>
<dbReference type="SUPFAM" id="SSF55931">
    <property type="entry name" value="Glutamine synthetase/guanido kinase"/>
    <property type="match status" value="1"/>
</dbReference>
<dbReference type="SUPFAM" id="SSF54368">
    <property type="entry name" value="Glutamine synthetase, N-terminal domain"/>
    <property type="match status" value="1"/>
</dbReference>
<dbReference type="InterPro" id="IPR008146">
    <property type="entry name" value="Gln_synth_cat_dom"/>
</dbReference>
<dbReference type="EMBL" id="JBBNAE010000006">
    <property type="protein sequence ID" value="KAK9115568.1"/>
    <property type="molecule type" value="Genomic_DNA"/>
</dbReference>
<feature type="region of interest" description="Disordered" evidence="11">
    <location>
        <begin position="38"/>
        <end position="66"/>
    </location>
</feature>
<evidence type="ECO:0000256" key="1">
    <source>
        <dbReference type="ARBA" id="ARBA00004496"/>
    </source>
</evidence>
<comment type="subcellular location">
    <subcellularLocation>
        <location evidence="1">Cytoplasm</location>
    </subcellularLocation>
</comment>
<dbReference type="InterPro" id="IPR014746">
    <property type="entry name" value="Gln_synth/guanido_kin_cat_dom"/>
</dbReference>
<evidence type="ECO:0000256" key="4">
    <source>
        <dbReference type="ARBA" id="ARBA00022490"/>
    </source>
</evidence>
<keyword evidence="6 10" id="KW-0547">Nucleotide-binding</keyword>
<accession>A0AAP0NQI4</accession>
<reference evidence="14 15" key="1">
    <citation type="submission" date="2024-01" db="EMBL/GenBank/DDBJ databases">
        <title>Genome assemblies of Stephania.</title>
        <authorList>
            <person name="Yang L."/>
        </authorList>
    </citation>
    <scope>NUCLEOTIDE SEQUENCE [LARGE SCALE GENOMIC DNA]</scope>
    <source>
        <strain evidence="14">QJT</strain>
        <tissue evidence="14">Leaf</tissue>
    </source>
</reference>
<dbReference type="GO" id="GO:0004356">
    <property type="term" value="F:glutamine synthetase activity"/>
    <property type="evidence" value="ECO:0007669"/>
    <property type="project" value="UniProtKB-EC"/>
</dbReference>
<dbReference type="PROSITE" id="PS00181">
    <property type="entry name" value="GLNA_ATP"/>
    <property type="match status" value="1"/>
</dbReference>
<evidence type="ECO:0000256" key="2">
    <source>
        <dbReference type="ARBA" id="ARBA00009897"/>
    </source>
</evidence>
<dbReference type="InterPro" id="IPR050292">
    <property type="entry name" value="Glutamine_Synthetase"/>
</dbReference>
<evidence type="ECO:0000313" key="14">
    <source>
        <dbReference type="EMBL" id="KAK9115568.1"/>
    </source>
</evidence>
<dbReference type="Pfam" id="PF03951">
    <property type="entry name" value="Gln-synt_N"/>
    <property type="match status" value="1"/>
</dbReference>
<dbReference type="PROSITE" id="PS51986">
    <property type="entry name" value="GS_BETA_GRASP"/>
    <property type="match status" value="1"/>
</dbReference>